<dbReference type="AlphaFoldDB" id="I2Q3U8"/>
<evidence type="ECO:0000256" key="2">
    <source>
        <dbReference type="PIRSR" id="PIRSR617939-2"/>
    </source>
</evidence>
<dbReference type="PANTHER" id="PTHR12935">
    <property type="entry name" value="GAMMA-GLUTAMYLCYCLOTRANSFERASE"/>
    <property type="match status" value="1"/>
</dbReference>
<dbReference type="PANTHER" id="PTHR12935:SF0">
    <property type="entry name" value="GAMMA-GLUTAMYLCYCLOTRANSFERASE"/>
    <property type="match status" value="1"/>
</dbReference>
<name>I2Q3U8_9BACT</name>
<dbReference type="InterPro" id="IPR036568">
    <property type="entry name" value="GGCT-like_sf"/>
</dbReference>
<dbReference type="SUPFAM" id="SSF110857">
    <property type="entry name" value="Gamma-glutamyl cyclotransferase-like"/>
    <property type="match status" value="1"/>
</dbReference>
<evidence type="ECO:0008006" key="4">
    <source>
        <dbReference type="Google" id="ProtNLM"/>
    </source>
</evidence>
<dbReference type="InterPro" id="IPR013024">
    <property type="entry name" value="GGCT-like"/>
</dbReference>
<reference evidence="3" key="1">
    <citation type="submission" date="2011-11" db="EMBL/GenBank/DDBJ databases">
        <title>Improved High-Quality Draft sequence of Desulfovibrio sp. U5L.</title>
        <authorList>
            <consortium name="US DOE Joint Genome Institute"/>
            <person name="Lucas S."/>
            <person name="Han J."/>
            <person name="Lapidus A."/>
            <person name="Cheng J.-F."/>
            <person name="Goodwin L."/>
            <person name="Pitluck S."/>
            <person name="Peters L."/>
            <person name="Ovchinnikova G."/>
            <person name="Held B."/>
            <person name="Detter J.C."/>
            <person name="Han C."/>
            <person name="Tapia R."/>
            <person name="Land M."/>
            <person name="Hauser L."/>
            <person name="Kyrpides N."/>
            <person name="Ivanova N."/>
            <person name="Pagani I."/>
            <person name="Gabster J."/>
            <person name="Walker C."/>
            <person name="Stolyar S."/>
            <person name="Stahl D."/>
            <person name="Arkin A."/>
            <person name="Dehal P."/>
            <person name="Hazen T."/>
            <person name="Woyke T."/>
        </authorList>
    </citation>
    <scope>NUCLEOTIDE SEQUENCE [LARGE SCALE GENOMIC DNA]</scope>
    <source>
        <strain evidence="3">U5L</strain>
    </source>
</reference>
<dbReference type="Pfam" id="PF13772">
    <property type="entry name" value="AIG2_2"/>
    <property type="match status" value="1"/>
</dbReference>
<dbReference type="EMBL" id="JH600068">
    <property type="protein sequence ID" value="EIG54454.1"/>
    <property type="molecule type" value="Genomic_DNA"/>
</dbReference>
<protein>
    <recommendedName>
        <fullName evidence="4">AIG2-like family protein</fullName>
    </recommendedName>
</protein>
<dbReference type="InterPro" id="IPR017939">
    <property type="entry name" value="G-Glutamylcylcotransferase"/>
</dbReference>
<proteinExistence type="predicted"/>
<keyword evidence="1" id="KW-0456">Lyase</keyword>
<feature type="binding site" evidence="2">
    <location>
        <position position="148"/>
    </location>
    <ligand>
        <name>substrate</name>
    </ligand>
</feature>
<dbReference type="CDD" id="cd06661">
    <property type="entry name" value="GGCT_like"/>
    <property type="match status" value="1"/>
</dbReference>
<accession>I2Q3U8</accession>
<dbReference type="GO" id="GO:0003839">
    <property type="term" value="F:gamma-glutamylcyclotransferase activity"/>
    <property type="evidence" value="ECO:0007669"/>
    <property type="project" value="InterPro"/>
</dbReference>
<sequence>MQRTAETMPETGASPRPVATGRERKLLYFSYGAEMLDSRIRSRCASPKVVATARLADHRLGFYGYSPVWDGGLETVLPALGQEVWGVVYALSFSDADSLDTWQGVRLNGTGAYFHSPAEVTDAQGTAYAVLVFKKDVLGEPTPPSRPYLDAILAGACQHALPPRVIETLQAVPARPAAYPVPKFGLARQPGVLPGESCADCGSLAPPRTGSHDRA</sequence>
<dbReference type="HOGENOM" id="CLU_048475_2_2_7"/>
<evidence type="ECO:0000313" key="3">
    <source>
        <dbReference type="EMBL" id="EIG54454.1"/>
    </source>
</evidence>
<organism evidence="3">
    <name type="scientific">Desulfovibrio sp. U5L</name>
    <dbReference type="NCBI Taxonomy" id="596152"/>
    <lineage>
        <taxon>Bacteria</taxon>
        <taxon>Pseudomonadati</taxon>
        <taxon>Thermodesulfobacteriota</taxon>
        <taxon>Desulfovibrionia</taxon>
        <taxon>Desulfovibrionales</taxon>
        <taxon>Desulfovibrionaceae</taxon>
        <taxon>Desulfovibrio</taxon>
    </lineage>
</organism>
<dbReference type="Gene3D" id="3.10.490.10">
    <property type="entry name" value="Gamma-glutamyl cyclotransferase-like"/>
    <property type="match status" value="1"/>
</dbReference>
<dbReference type="STRING" id="596152.DesU5LDRAFT_2809"/>
<dbReference type="eggNOG" id="COG3703">
    <property type="taxonomic scope" value="Bacteria"/>
</dbReference>
<gene>
    <name evidence="3" type="ORF">DesU5LDRAFT_2809</name>
</gene>
<dbReference type="OrthoDB" id="141582at2"/>
<evidence type="ECO:0000256" key="1">
    <source>
        <dbReference type="ARBA" id="ARBA00023239"/>
    </source>
</evidence>